<name>A0A0M2V2Q3_9GAMM</name>
<organism evidence="2 3">
    <name type="scientific">Arsukibacterium ikkense</name>
    <dbReference type="NCBI Taxonomy" id="336831"/>
    <lineage>
        <taxon>Bacteria</taxon>
        <taxon>Pseudomonadati</taxon>
        <taxon>Pseudomonadota</taxon>
        <taxon>Gammaproteobacteria</taxon>
        <taxon>Chromatiales</taxon>
        <taxon>Chromatiaceae</taxon>
        <taxon>Arsukibacterium</taxon>
    </lineage>
</organism>
<dbReference type="OrthoDB" id="5298194at2"/>
<reference evidence="2 3" key="1">
    <citation type="submission" date="2015-03" db="EMBL/GenBank/DDBJ databases">
        <title>Draft genome sequences of two protease-producing strains of Arsukibacterium isolated from two cold and alkaline environments.</title>
        <authorList>
            <person name="Lylloff J.E."/>
            <person name="Skov L.B."/>
            <person name="Jepsen M."/>
            <person name="Hallin P.F."/>
            <person name="Sorensen S.J."/>
            <person name="Stougaard P."/>
            <person name="Glaring M.A."/>
        </authorList>
    </citation>
    <scope>NUCLEOTIDE SEQUENCE [LARGE SCALE GENOMIC DNA]</scope>
    <source>
        <strain evidence="2 3">GCM72</strain>
    </source>
</reference>
<evidence type="ECO:0000313" key="3">
    <source>
        <dbReference type="Proteomes" id="UP000034228"/>
    </source>
</evidence>
<gene>
    <name evidence="2" type="ORF">WG68_11795</name>
</gene>
<protein>
    <recommendedName>
        <fullName evidence="1">Methyltransferase domain-containing protein</fullName>
    </recommendedName>
</protein>
<dbReference type="PATRIC" id="fig|336831.14.peg.1580"/>
<dbReference type="STRING" id="336831.WG68_11795"/>
<comment type="caution">
    <text evidence="2">The sequence shown here is derived from an EMBL/GenBank/DDBJ whole genome shotgun (WGS) entry which is preliminary data.</text>
</comment>
<keyword evidence="3" id="KW-1185">Reference proteome</keyword>
<dbReference type="RefSeq" id="WP_046557901.1">
    <property type="nucleotide sequence ID" value="NZ_LAHO01000011.1"/>
</dbReference>
<dbReference type="Proteomes" id="UP000034228">
    <property type="component" value="Unassembled WGS sequence"/>
</dbReference>
<proteinExistence type="predicted"/>
<dbReference type="PANTHER" id="PTHR13369">
    <property type="match status" value="1"/>
</dbReference>
<dbReference type="AlphaFoldDB" id="A0A0M2V2Q3"/>
<dbReference type="Pfam" id="PF13679">
    <property type="entry name" value="Methyltransf_32"/>
    <property type="match status" value="1"/>
</dbReference>
<dbReference type="PANTHER" id="PTHR13369:SF0">
    <property type="entry name" value="GLUTATHIONE S-TRANSFERASE C-TERMINAL DOMAIN-CONTAINING PROTEIN"/>
    <property type="match status" value="1"/>
</dbReference>
<accession>A0A0M2V2Q3</accession>
<dbReference type="InterPro" id="IPR025714">
    <property type="entry name" value="Methyltranfer_dom"/>
</dbReference>
<evidence type="ECO:0000259" key="1">
    <source>
        <dbReference type="Pfam" id="PF13679"/>
    </source>
</evidence>
<evidence type="ECO:0000313" key="2">
    <source>
        <dbReference type="EMBL" id="KKO45112.1"/>
    </source>
</evidence>
<feature type="domain" description="Methyltransferase" evidence="1">
    <location>
        <begin position="127"/>
        <end position="235"/>
    </location>
</feature>
<dbReference type="EMBL" id="LAHO01000011">
    <property type="protein sequence ID" value="KKO45112.1"/>
    <property type="molecule type" value="Genomic_DNA"/>
</dbReference>
<sequence length="405" mass="45733">MTDNTGLQQAFIRCSALLQQYQAYWQLVPFACQQLPWHNSALAEKLMSLPAQQLADIDQNPLLQQQHFAGFFSGLFELDTYLTVASPEFSTAALATAQLKPLPFWLANGIGGRKLAQIAAFAEQLPPSKLPMLEWCAGKGHLGRLLAWQFNRPVTSIEWQQQLCVAGSALATQFHIPQRFVHADVLTAQGSAVLAPQQQVLALHACGQLHIQLLQQASATGCEQLHVVPCCYHLIPDEYYQPLSVTAQQQDLTLSQHDLKLAVQGQVTAGARIEKLRHTEVQWRLAYQALRAELTGDPDYRPLSSVAKHWFSGDFADFARWAATQHQLCLPASPDWQYYLQQGAVHGALVRRIELVRHLFRRPLELWLVLDRALYLQQQGYQVKLNAFCDYQVTPRNLLLQAWRQ</sequence>